<comment type="caution">
    <text evidence="1">The sequence shown here is derived from an EMBL/GenBank/DDBJ whole genome shotgun (WGS) entry which is preliminary data.</text>
</comment>
<evidence type="ECO:0000313" key="2">
    <source>
        <dbReference type="Proteomes" id="UP000034793"/>
    </source>
</evidence>
<accession>A0A0G0S6L9</accession>
<dbReference type="Proteomes" id="UP000034793">
    <property type="component" value="Unassembled WGS sequence"/>
</dbReference>
<gene>
    <name evidence="1" type="ORF">UT61_C0008G0031</name>
</gene>
<sequence length="167" mass="20056">MSKDLEKHVWWTYIHEDLRELLQESYLLVEIFERKEKQEFHDYAFIVFPAAKSYEGFLKTLFHDLGFISDEDFNGKRFRIGKALNPSLENHLREKEGVYDKLVSFCQGSELADTLWETWKKARNLLFHWFPNERNAINFEEARVRINIILDTMDLAFKECKIERTDA</sequence>
<evidence type="ECO:0008006" key="3">
    <source>
        <dbReference type="Google" id="ProtNLM"/>
    </source>
</evidence>
<organism evidence="1 2">
    <name type="scientific">Candidatus Woesebacteria bacterium GW2011_GWA1_39_8</name>
    <dbReference type="NCBI Taxonomy" id="1618552"/>
    <lineage>
        <taxon>Bacteria</taxon>
        <taxon>Candidatus Woeseibacteriota</taxon>
    </lineage>
</organism>
<reference evidence="1 2" key="1">
    <citation type="journal article" date="2015" name="Nature">
        <title>rRNA introns, odd ribosomes, and small enigmatic genomes across a large radiation of phyla.</title>
        <authorList>
            <person name="Brown C.T."/>
            <person name="Hug L.A."/>
            <person name="Thomas B.C."/>
            <person name="Sharon I."/>
            <person name="Castelle C.J."/>
            <person name="Singh A."/>
            <person name="Wilkins M.J."/>
            <person name="Williams K.H."/>
            <person name="Banfield J.F."/>
        </authorList>
    </citation>
    <scope>NUCLEOTIDE SEQUENCE [LARGE SCALE GENOMIC DNA]</scope>
</reference>
<dbReference type="AlphaFoldDB" id="A0A0G0S6L9"/>
<name>A0A0G0S6L9_9BACT</name>
<proteinExistence type="predicted"/>
<dbReference type="EMBL" id="LBXL01000008">
    <property type="protein sequence ID" value="KKR30375.1"/>
    <property type="molecule type" value="Genomic_DNA"/>
</dbReference>
<evidence type="ECO:0000313" key="1">
    <source>
        <dbReference type="EMBL" id="KKR30375.1"/>
    </source>
</evidence>
<protein>
    <recommendedName>
        <fullName evidence="3">Bacterial toxin RNase RnlA/LsoA DBD domain-containing protein</fullName>
    </recommendedName>
</protein>